<dbReference type="Proteomes" id="UP000286137">
    <property type="component" value="Unassembled WGS sequence"/>
</dbReference>
<dbReference type="AlphaFoldDB" id="A0A412BQ70"/>
<proteinExistence type="predicted"/>
<evidence type="ECO:0000313" key="6">
    <source>
        <dbReference type="Proteomes" id="UP000284472"/>
    </source>
</evidence>
<sequence>MIVSRYEKKNHMDFMKYSVFHRSPCGFFWFQDKKETDGKTKTERIGRANHVRKSRFDNEDGKK</sequence>
<evidence type="ECO:0000313" key="3">
    <source>
        <dbReference type="EMBL" id="RHD08708.1"/>
    </source>
</evidence>
<dbReference type="Proteomes" id="UP000283981">
    <property type="component" value="Unassembled WGS sequence"/>
</dbReference>
<dbReference type="EMBL" id="QRIS01000004">
    <property type="protein sequence ID" value="RHG87502.1"/>
    <property type="molecule type" value="Genomic_DNA"/>
</dbReference>
<feature type="region of interest" description="Disordered" evidence="1">
    <location>
        <begin position="39"/>
        <end position="63"/>
    </location>
</feature>
<gene>
    <name evidence="4" type="ORF">DW243_02950</name>
    <name evidence="3" type="ORF">DW812_02050</name>
    <name evidence="2" type="ORF">DWY88_16515</name>
</gene>
<evidence type="ECO:0000313" key="7">
    <source>
        <dbReference type="Proteomes" id="UP000286137"/>
    </source>
</evidence>
<evidence type="ECO:0000313" key="4">
    <source>
        <dbReference type="EMBL" id="RHG87502.1"/>
    </source>
</evidence>
<evidence type="ECO:0000313" key="2">
    <source>
        <dbReference type="EMBL" id="RGQ59876.1"/>
    </source>
</evidence>
<protein>
    <submittedName>
        <fullName evidence="2">Uncharacterized protein</fullName>
    </submittedName>
</protein>
<evidence type="ECO:0000256" key="1">
    <source>
        <dbReference type="SAM" id="MobiDB-lite"/>
    </source>
</evidence>
<reference evidence="5 6" key="1">
    <citation type="submission" date="2018-08" db="EMBL/GenBank/DDBJ databases">
        <title>A genome reference for cultivated species of the human gut microbiota.</title>
        <authorList>
            <person name="Zou Y."/>
            <person name="Xue W."/>
            <person name="Luo G."/>
        </authorList>
    </citation>
    <scope>NUCLEOTIDE SEQUENCE [LARGE SCALE GENOMIC DNA]</scope>
    <source>
        <strain evidence="2 7">AF27-4BH</strain>
        <strain evidence="4 5">AM21-18</strain>
        <strain evidence="3 6">AM32-6</strain>
    </source>
</reference>
<dbReference type="Proteomes" id="UP000284472">
    <property type="component" value="Unassembled WGS sequence"/>
</dbReference>
<comment type="caution">
    <text evidence="2">The sequence shown here is derived from an EMBL/GenBank/DDBJ whole genome shotgun (WGS) entry which is preliminary data.</text>
</comment>
<accession>A0A412BQ70</accession>
<dbReference type="EMBL" id="QRTJ01000055">
    <property type="protein sequence ID" value="RGQ59876.1"/>
    <property type="molecule type" value="Genomic_DNA"/>
</dbReference>
<organism evidence="2 7">
    <name type="scientific">Mediterraneibacter gnavus</name>
    <name type="common">Ruminococcus gnavus</name>
    <dbReference type="NCBI Taxonomy" id="33038"/>
    <lineage>
        <taxon>Bacteria</taxon>
        <taxon>Bacillati</taxon>
        <taxon>Bacillota</taxon>
        <taxon>Clostridia</taxon>
        <taxon>Lachnospirales</taxon>
        <taxon>Lachnospiraceae</taxon>
        <taxon>Mediterraneibacter</taxon>
    </lineage>
</organism>
<feature type="compositionally biased region" description="Basic and acidic residues" evidence="1">
    <location>
        <begin position="54"/>
        <end position="63"/>
    </location>
</feature>
<name>A0A412BQ70_MEDGN</name>
<evidence type="ECO:0000313" key="5">
    <source>
        <dbReference type="Proteomes" id="UP000283981"/>
    </source>
</evidence>
<dbReference type="EMBL" id="QSIR01000002">
    <property type="protein sequence ID" value="RHD08708.1"/>
    <property type="molecule type" value="Genomic_DNA"/>
</dbReference>